<dbReference type="EMBL" id="JAPFFK010000014">
    <property type="protein sequence ID" value="KAJ6719310.1"/>
    <property type="molecule type" value="Genomic_DNA"/>
</dbReference>
<evidence type="ECO:0000313" key="2">
    <source>
        <dbReference type="EMBL" id="KAJ6719310.1"/>
    </source>
</evidence>
<comment type="caution">
    <text evidence="2">The sequence shown here is derived from an EMBL/GenBank/DDBJ whole genome shotgun (WGS) entry which is preliminary data.</text>
</comment>
<feature type="region of interest" description="Disordered" evidence="1">
    <location>
        <begin position="1"/>
        <end position="89"/>
    </location>
</feature>
<sequence>MQSNHNHPHNQTNQTTGPSHVPKPHRPMQTISPIVKTAAHPAEAHKNSHPAHLNNTPDPDTAEPTDWPDTTASSAKEKDTALIRAKGKKAHYTPKIILTQSWELAVAMKTLKSLHHQHLRVLQRTI</sequence>
<organism evidence="2 3">
    <name type="scientific">Salix purpurea</name>
    <name type="common">Purple osier willow</name>
    <dbReference type="NCBI Taxonomy" id="77065"/>
    <lineage>
        <taxon>Eukaryota</taxon>
        <taxon>Viridiplantae</taxon>
        <taxon>Streptophyta</taxon>
        <taxon>Embryophyta</taxon>
        <taxon>Tracheophyta</taxon>
        <taxon>Spermatophyta</taxon>
        <taxon>Magnoliopsida</taxon>
        <taxon>eudicotyledons</taxon>
        <taxon>Gunneridae</taxon>
        <taxon>Pentapetalae</taxon>
        <taxon>rosids</taxon>
        <taxon>fabids</taxon>
        <taxon>Malpighiales</taxon>
        <taxon>Salicaceae</taxon>
        <taxon>Saliceae</taxon>
        <taxon>Salix</taxon>
    </lineage>
</organism>
<proteinExistence type="predicted"/>
<feature type="compositionally biased region" description="Low complexity" evidence="1">
    <location>
        <begin position="1"/>
        <end position="16"/>
    </location>
</feature>
<accession>A0A9Q0Z2W0</accession>
<keyword evidence="3" id="KW-1185">Reference proteome</keyword>
<reference evidence="2" key="2">
    <citation type="journal article" date="2023" name="Int. J. Mol. Sci.">
        <title>De Novo Assembly and Annotation of 11 Diverse Shrub Willow (Salix) Genomes Reveals Novel Gene Organization in Sex-Linked Regions.</title>
        <authorList>
            <person name="Hyden B."/>
            <person name="Feng K."/>
            <person name="Yates T.B."/>
            <person name="Jawdy S."/>
            <person name="Cereghino C."/>
            <person name="Smart L.B."/>
            <person name="Muchero W."/>
        </authorList>
    </citation>
    <scope>NUCLEOTIDE SEQUENCE</scope>
    <source>
        <tissue evidence="2">Shoot tip</tissue>
    </source>
</reference>
<name>A0A9Q0Z2W0_SALPP</name>
<evidence type="ECO:0000256" key="1">
    <source>
        <dbReference type="SAM" id="MobiDB-lite"/>
    </source>
</evidence>
<evidence type="ECO:0000313" key="3">
    <source>
        <dbReference type="Proteomes" id="UP001151532"/>
    </source>
</evidence>
<dbReference type="Proteomes" id="UP001151532">
    <property type="component" value="Chromosome 10"/>
</dbReference>
<reference evidence="2" key="1">
    <citation type="submission" date="2022-11" db="EMBL/GenBank/DDBJ databases">
        <authorList>
            <person name="Hyden B.L."/>
            <person name="Feng K."/>
            <person name="Yates T."/>
            <person name="Jawdy S."/>
            <person name="Smart L.B."/>
            <person name="Muchero W."/>
        </authorList>
    </citation>
    <scope>NUCLEOTIDE SEQUENCE</scope>
    <source>
        <tissue evidence="2">Shoot tip</tissue>
    </source>
</reference>
<gene>
    <name evidence="2" type="ORF">OIU79_007045</name>
</gene>
<dbReference type="AlphaFoldDB" id="A0A9Q0Z2W0"/>
<protein>
    <submittedName>
        <fullName evidence="2">Uncharacterized protein</fullName>
    </submittedName>
</protein>